<accession>A0A6J2J9W2</accession>
<protein>
    <submittedName>
        <fullName evidence="10">Synaptic vesicle glycoprotein 2B-like</fullName>
    </submittedName>
</protein>
<reference evidence="10" key="1">
    <citation type="submission" date="2025-08" db="UniProtKB">
        <authorList>
            <consortium name="RefSeq"/>
        </authorList>
    </citation>
    <scope>IDENTIFICATION</scope>
    <source>
        <tissue evidence="10">Silk gland</tissue>
    </source>
</reference>
<feature type="transmembrane region" description="Helical" evidence="7">
    <location>
        <begin position="102"/>
        <end position="121"/>
    </location>
</feature>
<comment type="similarity">
    <text evidence="2">Belongs to the major facilitator superfamily.</text>
</comment>
<evidence type="ECO:0000256" key="4">
    <source>
        <dbReference type="ARBA" id="ARBA00022692"/>
    </source>
</evidence>
<feature type="transmembrane region" description="Helical" evidence="7">
    <location>
        <begin position="362"/>
        <end position="380"/>
    </location>
</feature>
<feature type="transmembrane region" description="Helical" evidence="7">
    <location>
        <begin position="412"/>
        <end position="434"/>
    </location>
</feature>
<evidence type="ECO:0000256" key="7">
    <source>
        <dbReference type="SAM" id="Phobius"/>
    </source>
</evidence>
<comment type="subcellular location">
    <subcellularLocation>
        <location evidence="1">Membrane</location>
        <topology evidence="1">Multi-pass membrane protein</topology>
    </subcellularLocation>
</comment>
<dbReference type="GO" id="GO:0022857">
    <property type="term" value="F:transmembrane transporter activity"/>
    <property type="evidence" value="ECO:0007669"/>
    <property type="project" value="InterPro"/>
</dbReference>
<gene>
    <name evidence="10" type="primary">LOC114240013</name>
</gene>
<proteinExistence type="inferred from homology"/>
<keyword evidence="9" id="KW-1185">Reference proteome</keyword>
<feature type="transmembrane region" description="Helical" evidence="7">
    <location>
        <begin position="296"/>
        <end position="314"/>
    </location>
</feature>
<name>A0A6J2J9W2_BOMMA</name>
<feature type="transmembrane region" description="Helical" evidence="7">
    <location>
        <begin position="203"/>
        <end position="222"/>
    </location>
</feature>
<evidence type="ECO:0000256" key="5">
    <source>
        <dbReference type="ARBA" id="ARBA00022989"/>
    </source>
</evidence>
<dbReference type="OrthoDB" id="4139357at2759"/>
<sequence>MNKEVVVTDGCSGKVTDSCGYDEAVELAGHGRYNYTLLGVGSIIVVAVAIDMFGYSVVVAASSCDLGVGLKETGLLASAPFAGLLFAFPWGFYADTRGRRKALLISTSFGFLFAALSSLSMNWQFMFASKLFGCGFSTASFTLVITLLGECTGSSHRNVYLFMLNSVNLSSEIISFSLAYLILPLSFQLEVPWLGITYRPWRLYTFIMALPLGIGALLMLFMHESPKFLANKGELDKALEVLKKIYAANGGKREDYPVKHIITEELTTEKNTFWKTLREQTVPIFKPPLLLRTVQLFYLMALCCSINNVFFMWFPTMVNIFFNTLSDVWTNDQTFCERVFSNKTSNYTDTVICNDEISHNTIYSGIFYGFFFCVVTAIVAQGASRRRMLLIGILIVSGVSCILVELKHPIANIIFFILMQSTAIGIGNVCSYFVDVYPTSYRGLATSLGMMTARLVSFAGVNIIGNVITDYCTPTFYISAAFVFSGVIVCFFLPADRKTNE</sequence>
<evidence type="ECO:0000256" key="2">
    <source>
        <dbReference type="ARBA" id="ARBA00008335"/>
    </source>
</evidence>
<dbReference type="PROSITE" id="PS50850">
    <property type="entry name" value="MFS"/>
    <property type="match status" value="1"/>
</dbReference>
<feature type="transmembrane region" description="Helical" evidence="7">
    <location>
        <begin position="35"/>
        <end position="55"/>
    </location>
</feature>
<dbReference type="Pfam" id="PF00083">
    <property type="entry name" value="Sugar_tr"/>
    <property type="match status" value="1"/>
</dbReference>
<dbReference type="PANTHER" id="PTHR23511">
    <property type="entry name" value="SYNAPTIC VESICLE GLYCOPROTEIN 2"/>
    <property type="match status" value="1"/>
</dbReference>
<feature type="transmembrane region" description="Helical" evidence="7">
    <location>
        <begin position="387"/>
        <end position="406"/>
    </location>
</feature>
<organism evidence="9 10">
    <name type="scientific">Bombyx mandarina</name>
    <name type="common">Wild silk moth</name>
    <name type="synonym">Wild silkworm</name>
    <dbReference type="NCBI Taxonomy" id="7092"/>
    <lineage>
        <taxon>Eukaryota</taxon>
        <taxon>Metazoa</taxon>
        <taxon>Ecdysozoa</taxon>
        <taxon>Arthropoda</taxon>
        <taxon>Hexapoda</taxon>
        <taxon>Insecta</taxon>
        <taxon>Pterygota</taxon>
        <taxon>Neoptera</taxon>
        <taxon>Endopterygota</taxon>
        <taxon>Lepidoptera</taxon>
        <taxon>Glossata</taxon>
        <taxon>Ditrysia</taxon>
        <taxon>Bombycoidea</taxon>
        <taxon>Bombycidae</taxon>
        <taxon>Bombycinae</taxon>
        <taxon>Bombyx</taxon>
    </lineage>
</organism>
<dbReference type="PANTHER" id="PTHR23511:SF35">
    <property type="entry name" value="MAJOR FACILITATOR SUPERFAMILY (MFS) PROFILE DOMAIN-CONTAINING PROTEIN"/>
    <property type="match status" value="1"/>
</dbReference>
<dbReference type="GeneID" id="114240013"/>
<keyword evidence="5 7" id="KW-1133">Transmembrane helix</keyword>
<dbReference type="KEGG" id="bman:114240013"/>
<feature type="transmembrane region" description="Helical" evidence="7">
    <location>
        <begin position="75"/>
        <end position="93"/>
    </location>
</feature>
<evidence type="ECO:0000313" key="9">
    <source>
        <dbReference type="Proteomes" id="UP000504629"/>
    </source>
</evidence>
<keyword evidence="3" id="KW-0813">Transport</keyword>
<dbReference type="GO" id="GO:0016020">
    <property type="term" value="C:membrane"/>
    <property type="evidence" value="ECO:0007669"/>
    <property type="project" value="UniProtKB-SubCell"/>
</dbReference>
<evidence type="ECO:0000256" key="6">
    <source>
        <dbReference type="ARBA" id="ARBA00023136"/>
    </source>
</evidence>
<dbReference type="InterPro" id="IPR020846">
    <property type="entry name" value="MFS_dom"/>
</dbReference>
<keyword evidence="6 7" id="KW-0472">Membrane</keyword>
<dbReference type="Proteomes" id="UP000504629">
    <property type="component" value="Unplaced"/>
</dbReference>
<dbReference type="Gene3D" id="1.20.1250.20">
    <property type="entry name" value="MFS general substrate transporter like domains"/>
    <property type="match status" value="1"/>
</dbReference>
<feature type="transmembrane region" description="Helical" evidence="7">
    <location>
        <begin position="127"/>
        <end position="148"/>
    </location>
</feature>
<dbReference type="InterPro" id="IPR011701">
    <property type="entry name" value="MFS"/>
</dbReference>
<dbReference type="InterPro" id="IPR036259">
    <property type="entry name" value="MFS_trans_sf"/>
</dbReference>
<feature type="transmembrane region" description="Helical" evidence="7">
    <location>
        <begin position="160"/>
        <end position="183"/>
    </location>
</feature>
<evidence type="ECO:0000256" key="3">
    <source>
        <dbReference type="ARBA" id="ARBA00022448"/>
    </source>
</evidence>
<dbReference type="InterPro" id="IPR005828">
    <property type="entry name" value="MFS_sugar_transport-like"/>
</dbReference>
<evidence type="ECO:0000259" key="8">
    <source>
        <dbReference type="PROSITE" id="PS50850"/>
    </source>
</evidence>
<evidence type="ECO:0000313" key="10">
    <source>
        <dbReference type="RefSeq" id="XP_028026270.1"/>
    </source>
</evidence>
<dbReference type="AlphaFoldDB" id="A0A6J2J9W2"/>
<feature type="domain" description="Major facilitator superfamily (MFS) profile" evidence="8">
    <location>
        <begin position="37"/>
        <end position="498"/>
    </location>
</feature>
<feature type="transmembrane region" description="Helical" evidence="7">
    <location>
        <begin position="441"/>
        <end position="464"/>
    </location>
</feature>
<evidence type="ECO:0000256" key="1">
    <source>
        <dbReference type="ARBA" id="ARBA00004141"/>
    </source>
</evidence>
<dbReference type="Pfam" id="PF07690">
    <property type="entry name" value="MFS_1"/>
    <property type="match status" value="1"/>
</dbReference>
<keyword evidence="4 7" id="KW-0812">Transmembrane</keyword>
<dbReference type="SUPFAM" id="SSF103473">
    <property type="entry name" value="MFS general substrate transporter"/>
    <property type="match status" value="1"/>
</dbReference>
<dbReference type="RefSeq" id="XP_028026270.1">
    <property type="nucleotide sequence ID" value="XM_028170469.1"/>
</dbReference>
<feature type="transmembrane region" description="Helical" evidence="7">
    <location>
        <begin position="476"/>
        <end position="495"/>
    </location>
</feature>